<dbReference type="OrthoDB" id="6435060at2759"/>
<sequence>MVLHKLNSNARELFDLKNENSAISFNQKEDSTVKTLGLAWKSNEDKIIFKVSVKEQSVYTKGDVLSIIAKLFDPPGLLGPVICKAKIFLQRLWLEKVNWDDPPPGQFASDWSLFVCNLKKIDKIKIDK</sequence>
<dbReference type="Proteomes" id="UP000499080">
    <property type="component" value="Unassembled WGS sequence"/>
</dbReference>
<dbReference type="AlphaFoldDB" id="A0A4Y2E238"/>
<gene>
    <name evidence="1" type="ORF">AVEN_159881_1</name>
</gene>
<accession>A0A4Y2E238</accession>
<organism evidence="1 2">
    <name type="scientific">Araneus ventricosus</name>
    <name type="common">Orbweaver spider</name>
    <name type="synonym">Epeira ventricosa</name>
    <dbReference type="NCBI Taxonomy" id="182803"/>
    <lineage>
        <taxon>Eukaryota</taxon>
        <taxon>Metazoa</taxon>
        <taxon>Ecdysozoa</taxon>
        <taxon>Arthropoda</taxon>
        <taxon>Chelicerata</taxon>
        <taxon>Arachnida</taxon>
        <taxon>Araneae</taxon>
        <taxon>Araneomorphae</taxon>
        <taxon>Entelegynae</taxon>
        <taxon>Araneoidea</taxon>
        <taxon>Araneidae</taxon>
        <taxon>Araneus</taxon>
    </lineage>
</organism>
<evidence type="ECO:0000313" key="2">
    <source>
        <dbReference type="Proteomes" id="UP000499080"/>
    </source>
</evidence>
<dbReference type="EMBL" id="BGPR01000494">
    <property type="protein sequence ID" value="GBM23200.1"/>
    <property type="molecule type" value="Genomic_DNA"/>
</dbReference>
<comment type="caution">
    <text evidence="1">The sequence shown here is derived from an EMBL/GenBank/DDBJ whole genome shotgun (WGS) entry which is preliminary data.</text>
</comment>
<protein>
    <submittedName>
        <fullName evidence="1">Uncharacterized protein</fullName>
    </submittedName>
</protein>
<dbReference type="InterPro" id="IPR008042">
    <property type="entry name" value="Retrotrans_Pao"/>
</dbReference>
<proteinExistence type="predicted"/>
<reference evidence="1 2" key="1">
    <citation type="journal article" date="2019" name="Sci. Rep.">
        <title>Orb-weaving spider Araneus ventricosus genome elucidates the spidroin gene catalogue.</title>
        <authorList>
            <person name="Kono N."/>
            <person name="Nakamura H."/>
            <person name="Ohtoshi R."/>
            <person name="Moran D.A.P."/>
            <person name="Shinohara A."/>
            <person name="Yoshida Y."/>
            <person name="Fujiwara M."/>
            <person name="Mori M."/>
            <person name="Tomita M."/>
            <person name="Arakawa K."/>
        </authorList>
    </citation>
    <scope>NUCLEOTIDE SEQUENCE [LARGE SCALE GENOMIC DNA]</scope>
</reference>
<evidence type="ECO:0000313" key="1">
    <source>
        <dbReference type="EMBL" id="GBM23200.1"/>
    </source>
</evidence>
<dbReference type="Pfam" id="PF05380">
    <property type="entry name" value="Peptidase_A17"/>
    <property type="match status" value="1"/>
</dbReference>
<name>A0A4Y2E238_ARAVE</name>
<keyword evidence="2" id="KW-1185">Reference proteome</keyword>
<dbReference type="PANTHER" id="PTHR47331">
    <property type="entry name" value="PHD-TYPE DOMAIN-CONTAINING PROTEIN"/>
    <property type="match status" value="1"/>
</dbReference>